<sequence length="177" mass="18943">MVRKSSSVWTSLLLGAAGGAAAAAFLATKSGKAVKEKVVNFANVYKENHEEINADLVSKAQDFGKQATERFAEVKTQLETGELTLEDLVKSGKDRTLETLGQLKEKITEQNLSTTDILEAIKTKTKASAVDGAGDIEEAIVVSEDIEIAIDDVVVAPVPKEAPEAKSEIVLEKSEEL</sequence>
<dbReference type="Proteomes" id="UP001228446">
    <property type="component" value="Unassembled WGS sequence"/>
</dbReference>
<accession>A0ABU1B2K6</accession>
<keyword evidence="1" id="KW-0732">Signal</keyword>
<protein>
    <submittedName>
        <fullName evidence="2">YtxH domain-containing protein</fullName>
    </submittedName>
</protein>
<keyword evidence="3" id="KW-1185">Reference proteome</keyword>
<reference evidence="2 3" key="1">
    <citation type="submission" date="2023-08" db="EMBL/GenBank/DDBJ databases">
        <title>Streptococcus ruminantium-associated sheep mastitis outbreak detected in Italy is distinct from bovine isolates.</title>
        <authorList>
            <person name="Rosa M.N."/>
            <person name="Vezina B."/>
            <person name="Tola S."/>
        </authorList>
    </citation>
    <scope>NUCLEOTIDE SEQUENCE [LARGE SCALE GENOMIC DNA]</scope>
    <source>
        <strain evidence="2 3">OM6730</strain>
    </source>
</reference>
<comment type="caution">
    <text evidence="2">The sequence shown here is derived from an EMBL/GenBank/DDBJ whole genome shotgun (WGS) entry which is preliminary data.</text>
</comment>
<evidence type="ECO:0000313" key="2">
    <source>
        <dbReference type="EMBL" id="MDQ8832676.1"/>
    </source>
</evidence>
<evidence type="ECO:0000256" key="1">
    <source>
        <dbReference type="SAM" id="SignalP"/>
    </source>
</evidence>
<dbReference type="EMBL" id="JAVIBX010000005">
    <property type="protein sequence ID" value="MDQ8832676.1"/>
    <property type="molecule type" value="Genomic_DNA"/>
</dbReference>
<organism evidence="2 3">
    <name type="scientific">Streptococcus ruminantium</name>
    <dbReference type="NCBI Taxonomy" id="1917441"/>
    <lineage>
        <taxon>Bacteria</taxon>
        <taxon>Bacillati</taxon>
        <taxon>Bacillota</taxon>
        <taxon>Bacilli</taxon>
        <taxon>Lactobacillales</taxon>
        <taxon>Streptococcaceae</taxon>
        <taxon>Streptococcus</taxon>
    </lineage>
</organism>
<gene>
    <name evidence="2" type="ORF">RFF62_02480</name>
</gene>
<evidence type="ECO:0000313" key="3">
    <source>
        <dbReference type="Proteomes" id="UP001228446"/>
    </source>
</evidence>
<proteinExistence type="predicted"/>
<dbReference type="RefSeq" id="WP_024531615.1">
    <property type="nucleotide sequence ID" value="NZ_AP025331.1"/>
</dbReference>
<name>A0ABU1B2K6_9STRE</name>
<feature type="signal peptide" evidence="1">
    <location>
        <begin position="1"/>
        <end position="22"/>
    </location>
</feature>
<feature type="chain" id="PRO_5047218470" evidence="1">
    <location>
        <begin position="23"/>
        <end position="177"/>
    </location>
</feature>